<reference evidence="3 5" key="1">
    <citation type="submission" date="2019-09" db="EMBL/GenBank/DDBJ databases">
        <title>Draft genome sequences of 48 bacterial type strains from the CCUG.</title>
        <authorList>
            <person name="Tunovic T."/>
            <person name="Pineiro-Iglesias B."/>
            <person name="Unosson C."/>
            <person name="Inganas E."/>
            <person name="Ohlen M."/>
            <person name="Cardew S."/>
            <person name="Jensie-Markopoulos S."/>
            <person name="Salva-Serra F."/>
            <person name="Jaen-Luchoro D."/>
            <person name="Karlsson R."/>
            <person name="Svensson-Stadler L."/>
            <person name="Chun J."/>
            <person name="Moore E."/>
        </authorList>
    </citation>
    <scope>NUCLEOTIDE SEQUENCE [LARGE SCALE GENOMIC DNA]</scope>
    <source>
        <strain evidence="3 5">CCUG 54555</strain>
    </source>
</reference>
<feature type="compositionally biased region" description="Low complexity" evidence="1">
    <location>
        <begin position="232"/>
        <end position="241"/>
    </location>
</feature>
<gene>
    <name evidence="4" type="ORF">BLA24064_05311</name>
    <name evidence="3" type="ORF">F7R21_27675</name>
</gene>
<feature type="region of interest" description="Disordered" evidence="1">
    <location>
        <begin position="224"/>
        <end position="255"/>
    </location>
</feature>
<organism evidence="3 5">
    <name type="scientific">Burkholderia latens</name>
    <dbReference type="NCBI Taxonomy" id="488446"/>
    <lineage>
        <taxon>Bacteria</taxon>
        <taxon>Pseudomonadati</taxon>
        <taxon>Pseudomonadota</taxon>
        <taxon>Betaproteobacteria</taxon>
        <taxon>Burkholderiales</taxon>
        <taxon>Burkholderiaceae</taxon>
        <taxon>Burkholderia</taxon>
        <taxon>Burkholderia cepacia complex</taxon>
    </lineage>
</organism>
<dbReference type="PANTHER" id="PTHR37314">
    <property type="entry name" value="SLR0142 PROTEIN"/>
    <property type="match status" value="1"/>
</dbReference>
<dbReference type="Pfam" id="PF06912">
    <property type="entry name" value="DUF1275"/>
    <property type="match status" value="1"/>
</dbReference>
<evidence type="ECO:0000313" key="5">
    <source>
        <dbReference type="Proteomes" id="UP000430232"/>
    </source>
</evidence>
<dbReference type="InterPro" id="IPR010699">
    <property type="entry name" value="DUF1275"/>
</dbReference>
<evidence type="ECO:0000313" key="6">
    <source>
        <dbReference type="Proteomes" id="UP000494222"/>
    </source>
</evidence>
<evidence type="ECO:0000256" key="1">
    <source>
        <dbReference type="SAM" id="MobiDB-lite"/>
    </source>
</evidence>
<accession>A0A6H9SK38</accession>
<keyword evidence="5" id="KW-1185">Reference proteome</keyword>
<feature type="compositionally biased region" description="Basic and acidic residues" evidence="1">
    <location>
        <begin position="242"/>
        <end position="255"/>
    </location>
</feature>
<dbReference type="Proteomes" id="UP000494222">
    <property type="component" value="Unassembled WGS sequence"/>
</dbReference>
<proteinExistence type="predicted"/>
<keyword evidence="2" id="KW-1133">Transmembrane helix</keyword>
<feature type="transmembrane region" description="Helical" evidence="2">
    <location>
        <begin position="173"/>
        <end position="193"/>
    </location>
</feature>
<evidence type="ECO:0000313" key="4">
    <source>
        <dbReference type="EMBL" id="VWC11377.1"/>
    </source>
</evidence>
<keyword evidence="2" id="KW-0472">Membrane</keyword>
<reference evidence="4 6" key="2">
    <citation type="submission" date="2019-09" db="EMBL/GenBank/DDBJ databases">
        <authorList>
            <person name="Depoorter E."/>
        </authorList>
    </citation>
    <scope>NUCLEOTIDE SEQUENCE [LARGE SCALE GENOMIC DNA]</scope>
    <source>
        <strain evidence="4">LMG 24064</strain>
    </source>
</reference>
<dbReference type="EMBL" id="CABVPL010000053">
    <property type="protein sequence ID" value="VWC11377.1"/>
    <property type="molecule type" value="Genomic_DNA"/>
</dbReference>
<dbReference type="RefSeq" id="WP_151067474.1">
    <property type="nucleotide sequence ID" value="NZ_CABVPL010000053.1"/>
</dbReference>
<dbReference type="EMBL" id="VZOJ01000110">
    <property type="protein sequence ID" value="KAB0633537.1"/>
    <property type="molecule type" value="Genomic_DNA"/>
</dbReference>
<protein>
    <submittedName>
        <fullName evidence="3">DUF1275 domain-containing protein</fullName>
    </submittedName>
    <submittedName>
        <fullName evidence="4">Membrane protein</fullName>
    </submittedName>
</protein>
<dbReference type="AlphaFoldDB" id="A0A6H9SK38"/>
<dbReference type="Proteomes" id="UP000430232">
    <property type="component" value="Unassembled WGS sequence"/>
</dbReference>
<feature type="transmembrane region" description="Helical" evidence="2">
    <location>
        <begin position="65"/>
        <end position="82"/>
    </location>
</feature>
<dbReference type="OrthoDB" id="7057004at2"/>
<sequence length="255" mass="26056">MDLDGASRNLTVAALLTLSGGYLDAYTYVGHGHVFANTMTGNVALLGINVSAGDWAAALHHVPPLGGFVVAVFVAHLLGLAAQRGWMRHTAFASLIVEIAFLGVAASGLVGASSAWLIPGISFVATLQTLSFTHLEELSYTSVMTTGNLRRAAQKLFVGLIPRYDAGALHDSALLATISFCFLAGAVIGGFVTRLAPGVALWGAVLLLAGAFAEIVRRARRRAADGGGSAGCNGSDGSDGSDGSHPDDGTPRPAA</sequence>
<feature type="transmembrane region" description="Helical" evidence="2">
    <location>
        <begin position="89"/>
        <end position="110"/>
    </location>
</feature>
<name>A0A6H9SK38_9BURK</name>
<dbReference type="PANTHER" id="PTHR37314:SF4">
    <property type="entry name" value="UPF0700 TRANSMEMBRANE PROTEIN YOAK"/>
    <property type="match status" value="1"/>
</dbReference>
<evidence type="ECO:0000313" key="3">
    <source>
        <dbReference type="EMBL" id="KAB0633537.1"/>
    </source>
</evidence>
<evidence type="ECO:0000256" key="2">
    <source>
        <dbReference type="SAM" id="Phobius"/>
    </source>
</evidence>
<keyword evidence="2" id="KW-0812">Transmembrane</keyword>
<feature type="transmembrane region" description="Helical" evidence="2">
    <location>
        <begin position="199"/>
        <end position="216"/>
    </location>
</feature>
<dbReference type="GeneID" id="99792601"/>